<evidence type="ECO:0000313" key="8">
    <source>
        <dbReference type="EMBL" id="KAE9007857.1"/>
    </source>
</evidence>
<dbReference type="InterPro" id="IPR041373">
    <property type="entry name" value="RT_RNaseH"/>
</dbReference>
<dbReference type="Pfam" id="PF17917">
    <property type="entry name" value="RT_RNaseH"/>
    <property type="match status" value="1"/>
</dbReference>
<gene>
    <name evidence="8" type="ORF">PF011_g10945</name>
</gene>
<reference evidence="8 9" key="1">
    <citation type="submission" date="2018-09" db="EMBL/GenBank/DDBJ databases">
        <title>Genomic investigation of the strawberry pathogen Phytophthora fragariae indicates pathogenicity is determined by transcriptional variation in three key races.</title>
        <authorList>
            <person name="Adams T.M."/>
            <person name="Armitage A.D."/>
            <person name="Sobczyk M.K."/>
            <person name="Bates H.J."/>
            <person name="Dunwell J.M."/>
            <person name="Nellist C.F."/>
            <person name="Harrison R.J."/>
        </authorList>
    </citation>
    <scope>NUCLEOTIDE SEQUENCE [LARGE SCALE GENOMIC DNA]</scope>
    <source>
        <strain evidence="8 9">SCRP245</strain>
    </source>
</reference>
<evidence type="ECO:0000313" key="9">
    <source>
        <dbReference type="Proteomes" id="UP000460718"/>
    </source>
</evidence>
<dbReference type="GO" id="GO:0004519">
    <property type="term" value="F:endonuclease activity"/>
    <property type="evidence" value="ECO:0007669"/>
    <property type="project" value="UniProtKB-KW"/>
</dbReference>
<evidence type="ECO:0000256" key="2">
    <source>
        <dbReference type="ARBA" id="ARBA00022695"/>
    </source>
</evidence>
<name>A0A6A3KQ94_9STRA</name>
<feature type="domain" description="Reverse transcriptase RNase H-like" evidence="7">
    <location>
        <begin position="1"/>
        <end position="85"/>
    </location>
</feature>
<protein>
    <recommendedName>
        <fullName evidence="7">Reverse transcriptase RNase H-like domain-containing protein</fullName>
    </recommendedName>
</protein>
<evidence type="ECO:0000256" key="1">
    <source>
        <dbReference type="ARBA" id="ARBA00022679"/>
    </source>
</evidence>
<evidence type="ECO:0000256" key="6">
    <source>
        <dbReference type="ARBA" id="ARBA00022918"/>
    </source>
</evidence>
<evidence type="ECO:0000256" key="3">
    <source>
        <dbReference type="ARBA" id="ARBA00022722"/>
    </source>
</evidence>
<evidence type="ECO:0000256" key="4">
    <source>
        <dbReference type="ARBA" id="ARBA00022759"/>
    </source>
</evidence>
<keyword evidence="1" id="KW-0808">Transferase</keyword>
<keyword evidence="2" id="KW-0548">Nucleotidyltransferase</keyword>
<keyword evidence="6" id="KW-0695">RNA-directed DNA polymerase</keyword>
<dbReference type="InterPro" id="IPR043502">
    <property type="entry name" value="DNA/RNA_pol_sf"/>
</dbReference>
<dbReference type="AlphaFoldDB" id="A0A6A3KQ94"/>
<dbReference type="PANTHER" id="PTHR34072">
    <property type="entry name" value="ENZYMATIC POLYPROTEIN-RELATED"/>
    <property type="match status" value="1"/>
</dbReference>
<dbReference type="GO" id="GO:0016787">
    <property type="term" value="F:hydrolase activity"/>
    <property type="evidence" value="ECO:0007669"/>
    <property type="project" value="UniProtKB-KW"/>
</dbReference>
<organism evidence="8 9">
    <name type="scientific">Phytophthora fragariae</name>
    <dbReference type="NCBI Taxonomy" id="53985"/>
    <lineage>
        <taxon>Eukaryota</taxon>
        <taxon>Sar</taxon>
        <taxon>Stramenopiles</taxon>
        <taxon>Oomycota</taxon>
        <taxon>Peronosporomycetes</taxon>
        <taxon>Peronosporales</taxon>
        <taxon>Peronosporaceae</taxon>
        <taxon>Phytophthora</taxon>
    </lineage>
</organism>
<dbReference type="SUPFAM" id="SSF56672">
    <property type="entry name" value="DNA/RNA polymerases"/>
    <property type="match status" value="1"/>
</dbReference>
<comment type="caution">
    <text evidence="8">The sequence shown here is derived from an EMBL/GenBank/DDBJ whole genome shotgun (WGS) entry which is preliminary data.</text>
</comment>
<evidence type="ECO:0000259" key="7">
    <source>
        <dbReference type="Pfam" id="PF17917"/>
    </source>
</evidence>
<dbReference type="GO" id="GO:0003964">
    <property type="term" value="F:RNA-directed DNA polymerase activity"/>
    <property type="evidence" value="ECO:0007669"/>
    <property type="project" value="UniProtKB-KW"/>
</dbReference>
<keyword evidence="5" id="KW-0378">Hydrolase</keyword>
<dbReference type="Proteomes" id="UP000460718">
    <property type="component" value="Unassembled WGS sequence"/>
</dbReference>
<sequence>MQFDDEGRERLVSYQSLQMKQAERNYPVHDKKLLARRYALIKFRVYRLGEQTFAVYTDHESLWTAMKPPHLSHRMALWLSFSAEYSIVVHYKSSKNNTLPDALSLRPDYYPRTLLSRQVIDDND</sequence>
<dbReference type="EMBL" id="QXFW01000592">
    <property type="protein sequence ID" value="KAE9007857.1"/>
    <property type="molecule type" value="Genomic_DNA"/>
</dbReference>
<dbReference type="CDD" id="cd09274">
    <property type="entry name" value="RNase_HI_RT_Ty3"/>
    <property type="match status" value="1"/>
</dbReference>
<evidence type="ECO:0000256" key="5">
    <source>
        <dbReference type="ARBA" id="ARBA00022801"/>
    </source>
</evidence>
<keyword evidence="3" id="KW-0540">Nuclease</keyword>
<dbReference type="PANTHER" id="PTHR34072:SF56">
    <property type="entry name" value="REVERSE TRANSCRIPTASE_RETROTRANSPOSON-DERIVED PROTEIN RNASE H-LIKE DOMAIN-CONTAINING PROTEIN"/>
    <property type="match status" value="1"/>
</dbReference>
<accession>A0A6A3KQ94</accession>
<keyword evidence="4" id="KW-0255">Endonuclease</keyword>
<proteinExistence type="predicted"/>